<dbReference type="SUPFAM" id="SSF111369">
    <property type="entry name" value="HlyD-like secretion proteins"/>
    <property type="match status" value="1"/>
</dbReference>
<evidence type="ECO:0000313" key="6">
    <source>
        <dbReference type="EMBL" id="PHN00737.1"/>
    </source>
</evidence>
<protein>
    <submittedName>
        <fullName evidence="6">Efflux transporter periplasmic adaptor subunit</fullName>
    </submittedName>
</protein>
<organism evidence="6 7">
    <name type="scientific">Flavilitoribacter nigricans (strain ATCC 23147 / DSM 23189 / NBRC 102662 / NCIMB 1420 / SS-2)</name>
    <name type="common">Lewinella nigricans</name>
    <dbReference type="NCBI Taxonomy" id="1122177"/>
    <lineage>
        <taxon>Bacteria</taxon>
        <taxon>Pseudomonadati</taxon>
        <taxon>Bacteroidota</taxon>
        <taxon>Saprospiria</taxon>
        <taxon>Saprospirales</taxon>
        <taxon>Lewinellaceae</taxon>
        <taxon>Flavilitoribacter</taxon>
    </lineage>
</organism>
<dbReference type="Gene3D" id="2.40.50.100">
    <property type="match status" value="1"/>
</dbReference>
<dbReference type="EMBL" id="PDUD01000077">
    <property type="protein sequence ID" value="PHN00737.1"/>
    <property type="molecule type" value="Genomic_DNA"/>
</dbReference>
<feature type="domain" description="Multidrug resistance protein MdtA-like C-terminal permuted SH3" evidence="4">
    <location>
        <begin position="285"/>
        <end position="342"/>
    </location>
</feature>
<keyword evidence="7" id="KW-1185">Reference proteome</keyword>
<feature type="coiled-coil region" evidence="2">
    <location>
        <begin position="106"/>
        <end position="171"/>
    </location>
</feature>
<dbReference type="InterPro" id="IPR058647">
    <property type="entry name" value="BSH_CzcB-like"/>
</dbReference>
<evidence type="ECO:0000313" key="7">
    <source>
        <dbReference type="Proteomes" id="UP000223913"/>
    </source>
</evidence>
<dbReference type="Pfam" id="PF25954">
    <property type="entry name" value="Beta-barrel_RND_2"/>
    <property type="match status" value="1"/>
</dbReference>
<dbReference type="Pfam" id="PF25967">
    <property type="entry name" value="RND-MFP_C"/>
    <property type="match status" value="1"/>
</dbReference>
<dbReference type="PANTHER" id="PTHR30469">
    <property type="entry name" value="MULTIDRUG RESISTANCE PROTEIN MDTA"/>
    <property type="match status" value="1"/>
</dbReference>
<proteinExistence type="inferred from homology"/>
<accession>A0A2D0MX07</accession>
<dbReference type="PANTHER" id="PTHR30469:SF15">
    <property type="entry name" value="HLYD FAMILY OF SECRETION PROTEINS"/>
    <property type="match status" value="1"/>
</dbReference>
<keyword evidence="2" id="KW-0175">Coiled coil</keyword>
<dbReference type="GO" id="GO:0015562">
    <property type="term" value="F:efflux transmembrane transporter activity"/>
    <property type="evidence" value="ECO:0007669"/>
    <property type="project" value="TreeGrafter"/>
</dbReference>
<dbReference type="Gene3D" id="1.10.287.470">
    <property type="entry name" value="Helix hairpin bin"/>
    <property type="match status" value="1"/>
</dbReference>
<gene>
    <name evidence="6" type="ORF">CRP01_40690</name>
</gene>
<dbReference type="AlphaFoldDB" id="A0A2D0MX07"/>
<evidence type="ECO:0000256" key="1">
    <source>
        <dbReference type="ARBA" id="ARBA00009477"/>
    </source>
</evidence>
<sequence length="356" mass="38563">MKKFFKALLWIVIVAGVLATIGFVLEENKAANDAKTAIVAQENSSVLVRTEAVNKQALNLGFSVNGNFIPSQELSFASEKSGRVVKVMVKEGDAVRVGQVLATIRVDQLNVDRQNAEAIYQNALKDLARYESAYSTGGITQQQLEQAKLAVENAKSRIEQIEINIGDASIRSSINGIIAERKIEPGSVLNPGAQMFDIVNVAQVKLKVPVSESQVIQIKEGDQVKVTASVFPDKEFTGRVTFISPRADQSLNFPVEIEVSNNAGKDLKAGMFGTAHFEEEEVKEAILVPRTAFVGSVSSNEVFMLEADSTAHIRKVIAGRIIEDQVEILDGLQEGDILITSGQVNLSDGTKVSPVH</sequence>
<dbReference type="NCBIfam" id="TIGR01730">
    <property type="entry name" value="RND_mfp"/>
    <property type="match status" value="1"/>
</dbReference>
<dbReference type="InterPro" id="IPR058627">
    <property type="entry name" value="MdtA-like_C"/>
</dbReference>
<evidence type="ECO:0000256" key="2">
    <source>
        <dbReference type="SAM" id="Coils"/>
    </source>
</evidence>
<feature type="domain" description="CusB-like beta-barrel" evidence="3">
    <location>
        <begin position="206"/>
        <end position="280"/>
    </location>
</feature>
<dbReference type="OrthoDB" id="9784685at2"/>
<feature type="domain" description="CzcB-like barrel-sandwich hybrid" evidence="5">
    <location>
        <begin position="80"/>
        <end position="199"/>
    </location>
</feature>
<reference evidence="6 7" key="1">
    <citation type="submission" date="2017-10" db="EMBL/GenBank/DDBJ databases">
        <title>The draft genome sequence of Lewinella nigricans NBRC 102662.</title>
        <authorList>
            <person name="Wang K."/>
        </authorList>
    </citation>
    <scope>NUCLEOTIDE SEQUENCE [LARGE SCALE GENOMIC DNA]</scope>
    <source>
        <strain evidence="6 7">NBRC 102662</strain>
    </source>
</reference>
<dbReference type="GO" id="GO:1990281">
    <property type="term" value="C:efflux pump complex"/>
    <property type="evidence" value="ECO:0007669"/>
    <property type="project" value="TreeGrafter"/>
</dbReference>
<dbReference type="InterPro" id="IPR058792">
    <property type="entry name" value="Beta-barrel_RND_2"/>
</dbReference>
<dbReference type="InterPro" id="IPR006143">
    <property type="entry name" value="RND_pump_MFP"/>
</dbReference>
<dbReference type="Gene3D" id="2.40.420.20">
    <property type="match status" value="1"/>
</dbReference>
<dbReference type="Pfam" id="PF25973">
    <property type="entry name" value="BSH_CzcB"/>
    <property type="match status" value="1"/>
</dbReference>
<evidence type="ECO:0000259" key="4">
    <source>
        <dbReference type="Pfam" id="PF25967"/>
    </source>
</evidence>
<comment type="caution">
    <text evidence="6">The sequence shown here is derived from an EMBL/GenBank/DDBJ whole genome shotgun (WGS) entry which is preliminary data.</text>
</comment>
<dbReference type="RefSeq" id="WP_099155856.1">
    <property type="nucleotide sequence ID" value="NZ_PDUD01000077.1"/>
</dbReference>
<name>A0A2D0MX07_FLAN2</name>
<comment type="similarity">
    <text evidence="1">Belongs to the membrane fusion protein (MFP) (TC 8.A.1) family.</text>
</comment>
<dbReference type="Gene3D" id="2.40.30.170">
    <property type="match status" value="1"/>
</dbReference>
<dbReference type="Proteomes" id="UP000223913">
    <property type="component" value="Unassembled WGS sequence"/>
</dbReference>
<evidence type="ECO:0000259" key="3">
    <source>
        <dbReference type="Pfam" id="PF25954"/>
    </source>
</evidence>
<evidence type="ECO:0000259" key="5">
    <source>
        <dbReference type="Pfam" id="PF25973"/>
    </source>
</evidence>